<name>A0A4C1X5P0_EUMVA</name>
<evidence type="ECO:0000313" key="2">
    <source>
        <dbReference type="EMBL" id="GBP57525.1"/>
    </source>
</evidence>
<reference evidence="2 3" key="1">
    <citation type="journal article" date="2019" name="Commun. Biol.">
        <title>The bagworm genome reveals a unique fibroin gene that provides high tensile strength.</title>
        <authorList>
            <person name="Kono N."/>
            <person name="Nakamura H."/>
            <person name="Ohtoshi R."/>
            <person name="Tomita M."/>
            <person name="Numata K."/>
            <person name="Arakawa K."/>
        </authorList>
    </citation>
    <scope>NUCLEOTIDE SEQUENCE [LARGE SCALE GENOMIC DNA]</scope>
</reference>
<gene>
    <name evidence="2" type="ORF">EVAR_103123_1</name>
</gene>
<protein>
    <submittedName>
        <fullName evidence="2">Uncharacterized protein</fullName>
    </submittedName>
</protein>
<evidence type="ECO:0000313" key="3">
    <source>
        <dbReference type="Proteomes" id="UP000299102"/>
    </source>
</evidence>
<comment type="caution">
    <text evidence="2">The sequence shown here is derived from an EMBL/GenBank/DDBJ whole genome shotgun (WGS) entry which is preliminary data.</text>
</comment>
<feature type="signal peptide" evidence="1">
    <location>
        <begin position="1"/>
        <end position="23"/>
    </location>
</feature>
<keyword evidence="1" id="KW-0732">Signal</keyword>
<organism evidence="2 3">
    <name type="scientific">Eumeta variegata</name>
    <name type="common">Bagworm moth</name>
    <name type="synonym">Eumeta japonica</name>
    <dbReference type="NCBI Taxonomy" id="151549"/>
    <lineage>
        <taxon>Eukaryota</taxon>
        <taxon>Metazoa</taxon>
        <taxon>Ecdysozoa</taxon>
        <taxon>Arthropoda</taxon>
        <taxon>Hexapoda</taxon>
        <taxon>Insecta</taxon>
        <taxon>Pterygota</taxon>
        <taxon>Neoptera</taxon>
        <taxon>Endopterygota</taxon>
        <taxon>Lepidoptera</taxon>
        <taxon>Glossata</taxon>
        <taxon>Ditrysia</taxon>
        <taxon>Tineoidea</taxon>
        <taxon>Psychidae</taxon>
        <taxon>Oiketicinae</taxon>
        <taxon>Eumeta</taxon>
    </lineage>
</organism>
<evidence type="ECO:0000256" key="1">
    <source>
        <dbReference type="SAM" id="SignalP"/>
    </source>
</evidence>
<proteinExistence type="predicted"/>
<keyword evidence="3" id="KW-1185">Reference proteome</keyword>
<dbReference type="AlphaFoldDB" id="A0A4C1X5P0"/>
<feature type="chain" id="PRO_5020041371" evidence="1">
    <location>
        <begin position="24"/>
        <end position="111"/>
    </location>
</feature>
<dbReference type="EMBL" id="BGZK01000718">
    <property type="protein sequence ID" value="GBP57525.1"/>
    <property type="molecule type" value="Genomic_DNA"/>
</dbReference>
<sequence length="111" mass="12305">MTALHQSLGIIWLFQHLLKSWYGKLTTIPPPSLNISDETPLYPPGGKDLSDGGMSELIEKEELVKEPVIWLPVSLIARLYLEVLGPITSTVPPDGKAGRRRRAHLVKVALE</sequence>
<dbReference type="Proteomes" id="UP000299102">
    <property type="component" value="Unassembled WGS sequence"/>
</dbReference>
<accession>A0A4C1X5P0</accession>